<dbReference type="RefSeq" id="WP_141400658.1">
    <property type="nucleotide sequence ID" value="NZ_OCND01000001.1"/>
</dbReference>
<dbReference type="Proteomes" id="UP000219374">
    <property type="component" value="Unassembled WGS sequence"/>
</dbReference>
<proteinExistence type="predicted"/>
<gene>
    <name evidence="1" type="ORF">SAMN06296416_1012</name>
</gene>
<dbReference type="AlphaFoldDB" id="A0A286CUX8"/>
<reference evidence="1 2" key="1">
    <citation type="submission" date="2017-09" db="EMBL/GenBank/DDBJ databases">
        <authorList>
            <person name="Ehlers B."/>
            <person name="Leendertz F.H."/>
        </authorList>
    </citation>
    <scope>NUCLEOTIDE SEQUENCE [LARGE SCALE GENOMIC DNA]</scope>
    <source>
        <strain evidence="1 2">CGMCC 1.10978</strain>
    </source>
</reference>
<evidence type="ECO:0000313" key="2">
    <source>
        <dbReference type="Proteomes" id="UP000219374"/>
    </source>
</evidence>
<keyword evidence="2" id="KW-1185">Reference proteome</keyword>
<sequence length="141" mass="16059">MTLPGYWFKSTLFEIEPGEDEEVNPRIYGRQLAHWLKPQLERHGYAVADVFPEDWGWCVECNCESHRLFVACGSIEDFDAKPDDPLPSKESVTWHCFPAAEVPFLSRLLKRIDTGPELSRLDAALRVVLSNESQITLVGEP</sequence>
<dbReference type="OrthoDB" id="1453393at2"/>
<accession>A0A286CUX8</accession>
<organism evidence="1 2">
    <name type="scientific">Pseudoxanthomonas wuyuanensis</name>
    <dbReference type="NCBI Taxonomy" id="1073196"/>
    <lineage>
        <taxon>Bacteria</taxon>
        <taxon>Pseudomonadati</taxon>
        <taxon>Pseudomonadota</taxon>
        <taxon>Gammaproteobacteria</taxon>
        <taxon>Lysobacterales</taxon>
        <taxon>Lysobacteraceae</taxon>
        <taxon>Pseudoxanthomonas</taxon>
    </lineage>
</organism>
<protein>
    <submittedName>
        <fullName evidence="1">Uncharacterized protein</fullName>
    </submittedName>
</protein>
<dbReference type="EMBL" id="OCND01000001">
    <property type="protein sequence ID" value="SOD50219.1"/>
    <property type="molecule type" value="Genomic_DNA"/>
</dbReference>
<name>A0A286CUX8_9GAMM</name>
<evidence type="ECO:0000313" key="1">
    <source>
        <dbReference type="EMBL" id="SOD50219.1"/>
    </source>
</evidence>